<dbReference type="PANTHER" id="PTHR30469:SF38">
    <property type="entry name" value="HLYD FAMILY SECRETION PROTEIN"/>
    <property type="match status" value="1"/>
</dbReference>
<dbReference type="KEGG" id="aare:D3093_32355"/>
<keyword evidence="2" id="KW-0175">Coiled coil</keyword>
<comment type="similarity">
    <text evidence="1">Belongs to the membrane fusion protein (MFP) (TC 8.A.1) family.</text>
</comment>
<dbReference type="Gene3D" id="2.40.420.20">
    <property type="match status" value="1"/>
</dbReference>
<reference evidence="6 7" key="1">
    <citation type="submission" date="2018-09" db="EMBL/GenBank/DDBJ databases">
        <title>Whole genome based analysis of evolution and adaptive divergence in Indian and Brazilian strains of Azospirillum brasilense.</title>
        <authorList>
            <person name="Singh C."/>
            <person name="Tripathi A.K."/>
        </authorList>
    </citation>
    <scope>NUCLEOTIDE SEQUENCE [LARGE SCALE GENOMIC DNA]</scope>
    <source>
        <strain evidence="6 7">MTCC4035</strain>
        <plasmid evidence="6 7">p4</plasmid>
    </source>
</reference>
<dbReference type="Gene3D" id="2.40.30.170">
    <property type="match status" value="1"/>
</dbReference>
<feature type="region of interest" description="Disordered" evidence="3">
    <location>
        <begin position="1"/>
        <end position="26"/>
    </location>
</feature>
<feature type="coiled-coil region" evidence="2">
    <location>
        <begin position="123"/>
        <end position="188"/>
    </location>
</feature>
<dbReference type="EMBL" id="CP032325">
    <property type="protein sequence ID" value="QCN99929.1"/>
    <property type="molecule type" value="Genomic_DNA"/>
</dbReference>
<dbReference type="PANTHER" id="PTHR30469">
    <property type="entry name" value="MULTIDRUG RESISTANCE PROTEIN MDTA"/>
    <property type="match status" value="1"/>
</dbReference>
<dbReference type="InterPro" id="IPR006143">
    <property type="entry name" value="RND_pump_MFP"/>
</dbReference>
<dbReference type="InterPro" id="IPR058627">
    <property type="entry name" value="MdtA-like_C"/>
</dbReference>
<evidence type="ECO:0000256" key="1">
    <source>
        <dbReference type="ARBA" id="ARBA00009477"/>
    </source>
</evidence>
<organism evidence="6 7">
    <name type="scientific">Azospirillum argentinense</name>
    <dbReference type="NCBI Taxonomy" id="2970906"/>
    <lineage>
        <taxon>Bacteria</taxon>
        <taxon>Pseudomonadati</taxon>
        <taxon>Pseudomonadota</taxon>
        <taxon>Alphaproteobacteria</taxon>
        <taxon>Rhodospirillales</taxon>
        <taxon>Azospirillaceae</taxon>
        <taxon>Azospirillum</taxon>
    </lineage>
</organism>
<evidence type="ECO:0000259" key="4">
    <source>
        <dbReference type="Pfam" id="PF25954"/>
    </source>
</evidence>
<dbReference type="AlphaFoldDB" id="A0A4D8PZD6"/>
<proteinExistence type="inferred from homology"/>
<geneLocation type="plasmid" evidence="6 7">
    <name>p4</name>
</geneLocation>
<evidence type="ECO:0000313" key="6">
    <source>
        <dbReference type="EMBL" id="QCN99929.1"/>
    </source>
</evidence>
<evidence type="ECO:0000256" key="3">
    <source>
        <dbReference type="SAM" id="MobiDB-lite"/>
    </source>
</evidence>
<evidence type="ECO:0000313" key="7">
    <source>
        <dbReference type="Proteomes" id="UP000298595"/>
    </source>
</evidence>
<dbReference type="InterPro" id="IPR058792">
    <property type="entry name" value="Beta-barrel_RND_2"/>
</dbReference>
<dbReference type="GO" id="GO:1990281">
    <property type="term" value="C:efflux pump complex"/>
    <property type="evidence" value="ECO:0007669"/>
    <property type="project" value="TreeGrafter"/>
</dbReference>
<accession>A0A4D8PZD6</accession>
<feature type="domain" description="CusB-like beta-barrel" evidence="4">
    <location>
        <begin position="230"/>
        <end position="304"/>
    </location>
</feature>
<evidence type="ECO:0000256" key="2">
    <source>
        <dbReference type="SAM" id="Coils"/>
    </source>
</evidence>
<feature type="compositionally biased region" description="Basic and acidic residues" evidence="3">
    <location>
        <begin position="7"/>
        <end position="22"/>
    </location>
</feature>
<keyword evidence="6" id="KW-0614">Plasmid</keyword>
<feature type="domain" description="Multidrug resistance protein MdtA-like C-terminal permuted SH3" evidence="5">
    <location>
        <begin position="308"/>
        <end position="368"/>
    </location>
</feature>
<evidence type="ECO:0000259" key="5">
    <source>
        <dbReference type="Pfam" id="PF25967"/>
    </source>
</evidence>
<dbReference type="NCBIfam" id="TIGR01730">
    <property type="entry name" value="RND_mfp"/>
    <property type="match status" value="1"/>
</dbReference>
<sequence length="398" mass="42370">METAHNSADRPSHRNPADDRRPSGVGMTGQRVALAAGMLLLAAACHDNEVPAPPARAVIAQQVTETIAQDVEHYTGAIQARYQSVLGFRTAGKILARPVDVGDRVGKGDVLARLDPADAGIAVEAAEAAVRAALAERDQAASELVRAEKLTSRGFTAPALRDARRNHLNAAEANLSAARHQHELARNQLAYTTLHAPEGGIVAAVRADMGNVVSSGEPVIELARDGEWELVVDIPEGRLKTVGYGTPVRVTLWSLPGRDYTGHVREIAAQADTTTRTYRVKVTLSEMAADVRLGMTATAWFAGEQEKAIRLPLSSLYRDGEKPAVWVIDPGSARVQLRRVTIGGFREQEMEVATGLEAGDTVVTKGVHKLHAGERVVPLLTNTGGDARNDAGDKGAPS</sequence>
<name>A0A4D8PZD6_9PROT</name>
<dbReference type="GO" id="GO:0015562">
    <property type="term" value="F:efflux transmembrane transporter activity"/>
    <property type="evidence" value="ECO:0007669"/>
    <property type="project" value="TreeGrafter"/>
</dbReference>
<dbReference type="Pfam" id="PF25954">
    <property type="entry name" value="Beta-barrel_RND_2"/>
    <property type="match status" value="1"/>
</dbReference>
<dbReference type="Proteomes" id="UP000298595">
    <property type="component" value="Plasmid p4"/>
</dbReference>
<dbReference type="SUPFAM" id="SSF111369">
    <property type="entry name" value="HlyD-like secretion proteins"/>
    <property type="match status" value="1"/>
</dbReference>
<protein>
    <submittedName>
        <fullName evidence="6">Efflux RND transporter periplasmic adaptor subunit</fullName>
    </submittedName>
</protein>
<dbReference type="Gene3D" id="2.40.50.100">
    <property type="match status" value="1"/>
</dbReference>
<gene>
    <name evidence="6" type="ORF">D3093_32355</name>
</gene>
<dbReference type="Pfam" id="PF25967">
    <property type="entry name" value="RND-MFP_C"/>
    <property type="match status" value="1"/>
</dbReference>
<dbReference type="Gene3D" id="1.10.287.470">
    <property type="entry name" value="Helix hairpin bin"/>
    <property type="match status" value="1"/>
</dbReference>